<dbReference type="InterPro" id="IPR014026">
    <property type="entry name" value="UDP-Glc/GDP-Man_DH_dimer"/>
</dbReference>
<evidence type="ECO:0000256" key="2">
    <source>
        <dbReference type="ARBA" id="ARBA00006601"/>
    </source>
</evidence>
<gene>
    <name evidence="12" type="ORF">FHU40_002042</name>
</gene>
<feature type="binding site" evidence="9">
    <location>
        <position position="327"/>
    </location>
    <ligand>
        <name>substrate</name>
    </ligand>
</feature>
<dbReference type="InterPro" id="IPR036291">
    <property type="entry name" value="NAD(P)-bd_dom_sf"/>
</dbReference>
<dbReference type="Pfam" id="PF03721">
    <property type="entry name" value="UDPG_MGDP_dh_N"/>
    <property type="match status" value="1"/>
</dbReference>
<dbReference type="GO" id="GO:0051287">
    <property type="term" value="F:NAD binding"/>
    <property type="evidence" value="ECO:0007669"/>
    <property type="project" value="InterPro"/>
</dbReference>
<dbReference type="AlphaFoldDB" id="A0A7W4Z1V3"/>
<dbReference type="Pfam" id="PF03720">
    <property type="entry name" value="UDPG_MGDP_dh_C"/>
    <property type="match status" value="1"/>
</dbReference>
<evidence type="ECO:0000256" key="10">
    <source>
        <dbReference type="PIRSR" id="PIRSR500134-3"/>
    </source>
</evidence>
<feature type="binding site" evidence="10">
    <location>
        <position position="162"/>
    </location>
    <ligand>
        <name>NAD(+)</name>
        <dbReference type="ChEBI" id="CHEBI:57540"/>
    </ligand>
</feature>
<dbReference type="PIRSF" id="PIRSF500134">
    <property type="entry name" value="UDPglc_DH_bac"/>
    <property type="match status" value="1"/>
</dbReference>
<feature type="binding site" evidence="10">
    <location>
        <position position="334"/>
    </location>
    <ligand>
        <name>NAD(+)</name>
        <dbReference type="ChEBI" id="CHEBI:57540"/>
    </ligand>
</feature>
<dbReference type="Gene3D" id="3.40.50.720">
    <property type="entry name" value="NAD(P)-binding Rossmann-like Domain"/>
    <property type="match status" value="2"/>
</dbReference>
<dbReference type="PANTHER" id="PTHR43750:SF1">
    <property type="entry name" value="GDP-MANNOSE 6-DEHYDROGENASE"/>
    <property type="match status" value="1"/>
</dbReference>
<dbReference type="GO" id="GO:0003979">
    <property type="term" value="F:UDP-glucose 6-dehydrogenase activity"/>
    <property type="evidence" value="ECO:0007669"/>
    <property type="project" value="UniProtKB-EC"/>
</dbReference>
<dbReference type="Pfam" id="PF00984">
    <property type="entry name" value="UDPG_MGDP_dh"/>
    <property type="match status" value="1"/>
</dbReference>
<dbReference type="SUPFAM" id="SSF51735">
    <property type="entry name" value="NAD(P)-binding Rossmann-fold domains"/>
    <property type="match status" value="1"/>
</dbReference>
<dbReference type="InterPro" id="IPR014027">
    <property type="entry name" value="UDP-Glc/GDP-Man_DH_C"/>
</dbReference>
<dbReference type="GO" id="GO:0000271">
    <property type="term" value="P:polysaccharide biosynthetic process"/>
    <property type="evidence" value="ECO:0007669"/>
    <property type="project" value="InterPro"/>
</dbReference>
<evidence type="ECO:0000256" key="6">
    <source>
        <dbReference type="ARBA" id="ARBA00047473"/>
    </source>
</evidence>
<dbReference type="InterPro" id="IPR036220">
    <property type="entry name" value="UDP-Glc/GDP-Man_DH_C_sf"/>
</dbReference>
<proteinExistence type="inferred from homology"/>
<dbReference type="InterPro" id="IPR028357">
    <property type="entry name" value="UDPglc_DH_bac"/>
</dbReference>
<feature type="binding site" evidence="9">
    <location>
        <position position="211"/>
    </location>
    <ligand>
        <name>substrate</name>
    </ligand>
</feature>
<dbReference type="InterPro" id="IPR008927">
    <property type="entry name" value="6-PGluconate_DH-like_C_sf"/>
</dbReference>
<accession>A0A7W4Z1V3</accession>
<dbReference type="Gene3D" id="1.20.5.170">
    <property type="match status" value="1"/>
</dbReference>
<dbReference type="InterPro" id="IPR001732">
    <property type="entry name" value="UDP-Glc/GDP-Man_DH_N"/>
</dbReference>
<comment type="pathway">
    <text evidence="1">Nucleotide-sugar biosynthesis; UDP-alpha-D-glucuronate biosynthesis; UDP-alpha-D-glucuronate from UDP-alpha-D-glucose: step 1/1.</text>
</comment>
<dbReference type="PIRSF" id="PIRSF000124">
    <property type="entry name" value="UDPglc_GDPman_dh"/>
    <property type="match status" value="1"/>
</dbReference>
<comment type="catalytic activity">
    <reaction evidence="6 7">
        <text>UDP-alpha-D-glucose + 2 NAD(+) + H2O = UDP-alpha-D-glucuronate + 2 NADH + 3 H(+)</text>
        <dbReference type="Rhea" id="RHEA:23596"/>
        <dbReference type="ChEBI" id="CHEBI:15377"/>
        <dbReference type="ChEBI" id="CHEBI:15378"/>
        <dbReference type="ChEBI" id="CHEBI:57540"/>
        <dbReference type="ChEBI" id="CHEBI:57945"/>
        <dbReference type="ChEBI" id="CHEBI:58052"/>
        <dbReference type="ChEBI" id="CHEBI:58885"/>
        <dbReference type="EC" id="1.1.1.22"/>
    </reaction>
</comment>
<comment type="caution">
    <text evidence="12">The sequence shown here is derived from an EMBL/GenBank/DDBJ whole genome shotgun (WGS) entry which is preliminary data.</text>
</comment>
<protein>
    <recommendedName>
        <fullName evidence="3 7">UDP-glucose 6-dehydrogenase</fullName>
        <ecNumber evidence="3 7">1.1.1.22</ecNumber>
    </recommendedName>
</protein>
<keyword evidence="13" id="KW-1185">Reference proteome</keyword>
<evidence type="ECO:0000256" key="8">
    <source>
        <dbReference type="PIRSR" id="PIRSR500134-1"/>
    </source>
</evidence>
<evidence type="ECO:0000256" key="5">
    <source>
        <dbReference type="ARBA" id="ARBA00023027"/>
    </source>
</evidence>
<feature type="binding site" evidence="10">
    <location>
        <position position="272"/>
    </location>
    <ligand>
        <name>NAD(+)</name>
        <dbReference type="ChEBI" id="CHEBI:57540"/>
    </ligand>
</feature>
<keyword evidence="5 7" id="KW-0520">NAD</keyword>
<evidence type="ECO:0000313" key="12">
    <source>
        <dbReference type="EMBL" id="MBB3042241.1"/>
    </source>
</evidence>
<dbReference type="EMBL" id="JACHWR010000001">
    <property type="protein sequence ID" value="MBB3042241.1"/>
    <property type="molecule type" value="Genomic_DNA"/>
</dbReference>
<name>A0A7W4Z1V3_9ACTN</name>
<evidence type="ECO:0000256" key="9">
    <source>
        <dbReference type="PIRSR" id="PIRSR500134-2"/>
    </source>
</evidence>
<reference evidence="12 13" key="1">
    <citation type="submission" date="2020-08" db="EMBL/GenBank/DDBJ databases">
        <title>Sequencing the genomes of 1000 actinobacteria strains.</title>
        <authorList>
            <person name="Klenk H.-P."/>
        </authorList>
    </citation>
    <scope>NUCLEOTIDE SEQUENCE [LARGE SCALE GENOMIC DNA]</scope>
    <source>
        <strain evidence="12 13">DSM 105498</strain>
    </source>
</reference>
<dbReference type="NCBIfam" id="TIGR03026">
    <property type="entry name" value="NDP-sugDHase"/>
    <property type="match status" value="1"/>
</dbReference>
<dbReference type="PANTHER" id="PTHR43750">
    <property type="entry name" value="UDP-GLUCOSE 6-DEHYDROGENASE TUAD"/>
    <property type="match status" value="1"/>
</dbReference>
<dbReference type="InterPro" id="IPR017476">
    <property type="entry name" value="UDP-Glc/GDP-Man"/>
</dbReference>
<feature type="binding site" evidence="9">
    <location>
        <begin position="258"/>
        <end position="262"/>
    </location>
    <ligand>
        <name>substrate</name>
    </ligand>
</feature>
<feature type="binding site" evidence="10">
    <location>
        <position position="30"/>
    </location>
    <ligand>
        <name>NAD(+)</name>
        <dbReference type="ChEBI" id="CHEBI:57540"/>
    </ligand>
</feature>
<evidence type="ECO:0000256" key="4">
    <source>
        <dbReference type="ARBA" id="ARBA00023002"/>
    </source>
</evidence>
<evidence type="ECO:0000259" key="11">
    <source>
        <dbReference type="SMART" id="SM00984"/>
    </source>
</evidence>
<evidence type="ECO:0000256" key="7">
    <source>
        <dbReference type="PIRNR" id="PIRNR000124"/>
    </source>
</evidence>
<dbReference type="GO" id="GO:0006065">
    <property type="term" value="P:UDP-glucuronate biosynthetic process"/>
    <property type="evidence" value="ECO:0007669"/>
    <property type="project" value="UniProtKB-UniPathway"/>
</dbReference>
<dbReference type="PROSITE" id="PS51257">
    <property type="entry name" value="PROKAR_LIPOPROTEIN"/>
    <property type="match status" value="1"/>
</dbReference>
<dbReference type="RefSeq" id="WP_183592051.1">
    <property type="nucleotide sequence ID" value="NZ_JACHWR010000001.1"/>
</dbReference>
<feature type="domain" description="UDP-glucose/GDP-mannose dehydrogenase C-terminal" evidence="11">
    <location>
        <begin position="320"/>
        <end position="405"/>
    </location>
</feature>
<dbReference type="SUPFAM" id="SSF52413">
    <property type="entry name" value="UDP-glucose/GDP-mannose dehydrogenase C-terminal domain"/>
    <property type="match status" value="1"/>
</dbReference>
<sequence>MKIAIMGLGYVGMTAAACLASRGHEVVGVDPSATKVQRVEEGRSPITEPGLNDLVESVVKRGLLRATTTLTQDVADAELVIVCVGTPSAVDGSHNMTYIVEVTRQLAELFQTNPGRKVTVAYRSTIRPGTIEELIQPIFNSILGGDAAGRVEVVYNPEFLRESSAINDFFAPPKIVVGTKDGERSAAIDAINDGINAPVFYVKYRESEITKFVDNTFHAVKTAFANEIGRICARLDISATEVHKIFIADTKLNVSPYYLRPGGPFGGSCLPKDVRALQYISRTAGAGTHLIDSLLQSNSAHKDFLFEYVTRDLIYGARVLMLGLAFKDKSDDLRESPNVDLARMLITAGYQLSVFDPFVAPHSLVGQNLGALSNSPFIRDILVDEETVHATMWDLVIDSRSIASDLDLDVGPVVDINALA</sequence>
<comment type="similarity">
    <text evidence="2 7">Belongs to the UDP-glucose/GDP-mannose dehydrogenase family.</text>
</comment>
<feature type="binding site" evidence="9">
    <location>
        <begin position="159"/>
        <end position="162"/>
    </location>
    <ligand>
        <name>substrate</name>
    </ligand>
</feature>
<evidence type="ECO:0000313" key="13">
    <source>
        <dbReference type="Proteomes" id="UP000589626"/>
    </source>
</evidence>
<evidence type="ECO:0000256" key="3">
    <source>
        <dbReference type="ARBA" id="ARBA00012954"/>
    </source>
</evidence>
<dbReference type="UniPathway" id="UPA00038">
    <property type="reaction ID" value="UER00491"/>
</dbReference>
<dbReference type="EC" id="1.1.1.22" evidence="3 7"/>
<feature type="active site" description="Nucleophile" evidence="8">
    <location>
        <position position="269"/>
    </location>
</feature>
<feature type="binding site" evidence="10">
    <location>
        <position position="125"/>
    </location>
    <ligand>
        <name>NAD(+)</name>
        <dbReference type="ChEBI" id="CHEBI:57540"/>
    </ligand>
</feature>
<feature type="binding site" evidence="9">
    <location>
        <position position="266"/>
    </location>
    <ligand>
        <name>substrate</name>
    </ligand>
</feature>
<dbReference type="Proteomes" id="UP000589626">
    <property type="component" value="Unassembled WGS sequence"/>
</dbReference>
<feature type="binding site" evidence="10">
    <location>
        <position position="86"/>
    </location>
    <ligand>
        <name>NAD(+)</name>
        <dbReference type="ChEBI" id="CHEBI:57540"/>
    </ligand>
</feature>
<dbReference type="SUPFAM" id="SSF48179">
    <property type="entry name" value="6-phosphogluconate dehydrogenase C-terminal domain-like"/>
    <property type="match status" value="1"/>
</dbReference>
<feature type="binding site" evidence="10">
    <location>
        <position position="35"/>
    </location>
    <ligand>
        <name>NAD(+)</name>
        <dbReference type="ChEBI" id="CHEBI:57540"/>
    </ligand>
</feature>
<evidence type="ECO:0000256" key="1">
    <source>
        <dbReference type="ARBA" id="ARBA00004701"/>
    </source>
</evidence>
<keyword evidence="4 7" id="KW-0560">Oxidoreductase</keyword>
<organism evidence="12 13">
    <name type="scientific">Nocardioides soli</name>
    <dbReference type="NCBI Taxonomy" id="1036020"/>
    <lineage>
        <taxon>Bacteria</taxon>
        <taxon>Bacillati</taxon>
        <taxon>Actinomycetota</taxon>
        <taxon>Actinomycetes</taxon>
        <taxon>Propionibacteriales</taxon>
        <taxon>Nocardioidaceae</taxon>
        <taxon>Nocardioides</taxon>
    </lineage>
</organism>
<dbReference type="SMART" id="SM00984">
    <property type="entry name" value="UDPG_MGDP_dh_C"/>
    <property type="match status" value="1"/>
</dbReference>